<sequence>MLPTIRGRVAWVFQEPNFDIDLIVGVDHMKTQEIDILKSVCMTSYDARFPDEVQPGDVIVGGANFGYGHPHYPSCRALRALGVSAIIAESFSPGFYRGESSNGFPLIECPNVSTTVKRWQTVAFDWDNETLTIAETGEKLACQKVPQKSKDLILTDGIIGYLKQVRLSKQ</sequence>
<comment type="caution">
    <text evidence="3">The sequence shown here is derived from an EMBL/GenBank/DDBJ whole genome shotgun (WGS) entry which is preliminary data.</text>
</comment>
<dbReference type="InterPro" id="IPR000573">
    <property type="entry name" value="AconitaseA/IPMdHydase_ssu_swvl"/>
</dbReference>
<evidence type="ECO:0000259" key="2">
    <source>
        <dbReference type="Pfam" id="PF00694"/>
    </source>
</evidence>
<dbReference type="RefSeq" id="WP_275705632.1">
    <property type="nucleotide sequence ID" value="NZ_JANCMW010000003.1"/>
</dbReference>
<dbReference type="EMBL" id="JANCMW010000003">
    <property type="protein sequence ID" value="MDF0750111.1"/>
    <property type="molecule type" value="Genomic_DNA"/>
</dbReference>
<protein>
    <submittedName>
        <fullName evidence="3">3-isopropylmalate dehydratase</fullName>
    </submittedName>
</protein>
<dbReference type="SUPFAM" id="SSF52016">
    <property type="entry name" value="LeuD/IlvD-like"/>
    <property type="match status" value="1"/>
</dbReference>
<accession>A0ABT5Y8V9</accession>
<dbReference type="Proteomes" id="UP001143391">
    <property type="component" value="Unassembled WGS sequence"/>
</dbReference>
<dbReference type="PANTHER" id="PTHR43345:SF2">
    <property type="entry name" value="3-ISOPROPYLMALATE DEHYDRATASE SMALL SUBUNIT 1"/>
    <property type="match status" value="1"/>
</dbReference>
<dbReference type="Pfam" id="PF00694">
    <property type="entry name" value="Aconitase_C"/>
    <property type="match status" value="1"/>
</dbReference>
<keyword evidence="1" id="KW-0456">Lyase</keyword>
<reference evidence="3" key="1">
    <citation type="submission" date="2022-07" db="EMBL/GenBank/DDBJ databases">
        <title>Marinobacter iranensis a new bacterium isolate from a hipersaline lake in Iran.</title>
        <authorList>
            <person name="Mohammad A.M.A."/>
            <person name="Cristina S.-P."/>
            <person name="Antonio V."/>
        </authorList>
    </citation>
    <scope>NUCLEOTIDE SEQUENCE</scope>
    <source>
        <strain evidence="3">71-i</strain>
    </source>
</reference>
<dbReference type="PANTHER" id="PTHR43345">
    <property type="entry name" value="3-ISOPROPYLMALATE DEHYDRATASE SMALL SUBUNIT 2-RELATED-RELATED"/>
    <property type="match status" value="1"/>
</dbReference>
<dbReference type="InterPro" id="IPR015928">
    <property type="entry name" value="Aconitase/3IPM_dehydase_swvl"/>
</dbReference>
<evidence type="ECO:0000313" key="3">
    <source>
        <dbReference type="EMBL" id="MDF0750111.1"/>
    </source>
</evidence>
<evidence type="ECO:0000313" key="4">
    <source>
        <dbReference type="Proteomes" id="UP001143391"/>
    </source>
</evidence>
<feature type="domain" description="Aconitase A/isopropylmalate dehydratase small subunit swivel" evidence="2">
    <location>
        <begin position="44"/>
        <end position="103"/>
    </location>
</feature>
<dbReference type="InterPro" id="IPR050075">
    <property type="entry name" value="LeuD"/>
</dbReference>
<dbReference type="Gene3D" id="3.20.19.10">
    <property type="entry name" value="Aconitase, domain 4"/>
    <property type="match status" value="1"/>
</dbReference>
<proteinExistence type="predicted"/>
<name>A0ABT5Y8V9_9GAMM</name>
<keyword evidence="4" id="KW-1185">Reference proteome</keyword>
<gene>
    <name evidence="3" type="ORF">NLU14_07685</name>
</gene>
<organism evidence="3 4">
    <name type="scientific">Marinobacter iranensis</name>
    <dbReference type="NCBI Taxonomy" id="2962607"/>
    <lineage>
        <taxon>Bacteria</taxon>
        <taxon>Pseudomonadati</taxon>
        <taxon>Pseudomonadota</taxon>
        <taxon>Gammaproteobacteria</taxon>
        <taxon>Pseudomonadales</taxon>
        <taxon>Marinobacteraceae</taxon>
        <taxon>Marinobacter</taxon>
    </lineage>
</organism>
<evidence type="ECO:0000256" key="1">
    <source>
        <dbReference type="ARBA" id="ARBA00023239"/>
    </source>
</evidence>